<proteinExistence type="predicted"/>
<accession>A0A448X6T1</accession>
<dbReference type="Proteomes" id="UP000784294">
    <property type="component" value="Unassembled WGS sequence"/>
</dbReference>
<sequence>MTKKFPNLRKELEEAGFSTSSVMLESPTESDMNISYENGGEVKQPIALSDAIINQLKDDESFQTAEVLEQPCFCKLVTRTKRSVALDSATIDAAVVVSDTAVVQEDLIPSGIEEPEKQFIVEEETIVKKVTDKQKMITDRVNDALENFNRKLVNTEIEEELDVIDRDQILVDPKMLKDELGAPDEAVIEEQVIAEAVNIPEEETAIVIPPKEIVEHQPVIEDLIVAEVFDM</sequence>
<organism evidence="1 2">
    <name type="scientific">Protopolystoma xenopodis</name>
    <dbReference type="NCBI Taxonomy" id="117903"/>
    <lineage>
        <taxon>Eukaryota</taxon>
        <taxon>Metazoa</taxon>
        <taxon>Spiralia</taxon>
        <taxon>Lophotrochozoa</taxon>
        <taxon>Platyhelminthes</taxon>
        <taxon>Monogenea</taxon>
        <taxon>Polyopisthocotylea</taxon>
        <taxon>Polystomatidea</taxon>
        <taxon>Polystomatidae</taxon>
        <taxon>Protopolystoma</taxon>
    </lineage>
</organism>
<keyword evidence="2" id="KW-1185">Reference proteome</keyword>
<name>A0A448X6T1_9PLAT</name>
<reference evidence="1" key="1">
    <citation type="submission" date="2018-11" db="EMBL/GenBank/DDBJ databases">
        <authorList>
            <consortium name="Pathogen Informatics"/>
        </authorList>
    </citation>
    <scope>NUCLEOTIDE SEQUENCE</scope>
</reference>
<evidence type="ECO:0000313" key="2">
    <source>
        <dbReference type="Proteomes" id="UP000784294"/>
    </source>
</evidence>
<dbReference type="EMBL" id="CAAALY010103416">
    <property type="protein sequence ID" value="VEL29466.1"/>
    <property type="molecule type" value="Genomic_DNA"/>
</dbReference>
<protein>
    <submittedName>
        <fullName evidence="1">Uncharacterized protein</fullName>
    </submittedName>
</protein>
<comment type="caution">
    <text evidence="1">The sequence shown here is derived from an EMBL/GenBank/DDBJ whole genome shotgun (WGS) entry which is preliminary data.</text>
</comment>
<gene>
    <name evidence="1" type="ORF">PXEA_LOCUS22906</name>
</gene>
<evidence type="ECO:0000313" key="1">
    <source>
        <dbReference type="EMBL" id="VEL29466.1"/>
    </source>
</evidence>
<dbReference type="AlphaFoldDB" id="A0A448X6T1"/>
<feature type="non-terminal residue" evidence="1">
    <location>
        <position position="231"/>
    </location>
</feature>